<dbReference type="AlphaFoldDB" id="A0A4U1D9U0"/>
<dbReference type="RefSeq" id="WP_136830182.1">
    <property type="nucleotide sequence ID" value="NZ_SWBM01000001.1"/>
</dbReference>
<feature type="domain" description="DOD-type homing endonuclease" evidence="1">
    <location>
        <begin position="76"/>
        <end position="205"/>
    </location>
</feature>
<accession>A0A4U1D9U0</accession>
<dbReference type="PROSITE" id="PS50819">
    <property type="entry name" value="INTEIN_ENDONUCLEASE"/>
    <property type="match status" value="1"/>
</dbReference>
<keyword evidence="3" id="KW-1185">Reference proteome</keyword>
<comment type="caution">
    <text evidence="2">The sequence shown here is derived from an EMBL/GenBank/DDBJ whole genome shotgun (WGS) entry which is preliminary data.</text>
</comment>
<dbReference type="InterPro" id="IPR004860">
    <property type="entry name" value="LAGLIDADG_dom"/>
</dbReference>
<dbReference type="InterPro" id="IPR004042">
    <property type="entry name" value="Intein_endonuc_central"/>
</dbReference>
<dbReference type="Gene3D" id="3.10.28.10">
    <property type="entry name" value="Homing endonucleases"/>
    <property type="match status" value="1"/>
</dbReference>
<evidence type="ECO:0000313" key="2">
    <source>
        <dbReference type="EMBL" id="TKC19272.1"/>
    </source>
</evidence>
<protein>
    <recommendedName>
        <fullName evidence="1">DOD-type homing endonuclease domain-containing protein</fullName>
    </recommendedName>
</protein>
<gene>
    <name evidence="2" type="ORF">FA727_06950</name>
</gene>
<proteinExistence type="predicted"/>
<organism evidence="2 3">
    <name type="scientific">Robertmurraya kyonggiensis</name>
    <dbReference type="NCBI Taxonomy" id="1037680"/>
    <lineage>
        <taxon>Bacteria</taxon>
        <taxon>Bacillati</taxon>
        <taxon>Bacillota</taxon>
        <taxon>Bacilli</taxon>
        <taxon>Bacillales</taxon>
        <taxon>Bacillaceae</taxon>
        <taxon>Robertmurraya</taxon>
    </lineage>
</organism>
<dbReference type="OrthoDB" id="961985at2"/>
<dbReference type="PRINTS" id="PR00379">
    <property type="entry name" value="INTEIN"/>
</dbReference>
<dbReference type="Pfam" id="PF14528">
    <property type="entry name" value="LAGLIDADG_3"/>
    <property type="match status" value="1"/>
</dbReference>
<evidence type="ECO:0000259" key="1">
    <source>
        <dbReference type="PROSITE" id="PS50819"/>
    </source>
</evidence>
<sequence>MPRNPGVTDEEIIRMYKSGIPYKEMEPIVGLSSRSIRNVMYKHGVQMNREQSSGQPRKHKVNENFFKVWSNEMAWVLGLFVTDGTVNSSVHSIVFSQKDERILRLIAAYMEADYVLAPDGPTRHTPSLIINSKVIKNDLAEMGIGARKSLTVPFPNVPEEFLPSFIRGVIDGDGWVSRDGYNLNITSGSIQFAEGLLSVFLKWGLKSKITTFKGTKDNQIYRIWITGKTEVLKLSEIIYQDATSDDYVIKKRVYMSQHSVRPYKSEIPFYEKISSRVQFRTNISKYILESLRIAAIEHHTTINNLFEKGLKNLLGTPVLEINKLSRPVDRVQFKTTYDRELLMKVREFAKQNDLYINDVIEMSVDYIDSSY</sequence>
<dbReference type="InterPro" id="IPR006142">
    <property type="entry name" value="INTEIN"/>
</dbReference>
<dbReference type="GO" id="GO:0016539">
    <property type="term" value="P:intein-mediated protein splicing"/>
    <property type="evidence" value="ECO:0007669"/>
    <property type="project" value="InterPro"/>
</dbReference>
<name>A0A4U1D9U0_9BACI</name>
<evidence type="ECO:0000313" key="3">
    <source>
        <dbReference type="Proteomes" id="UP000307756"/>
    </source>
</evidence>
<dbReference type="SUPFAM" id="SSF55608">
    <property type="entry name" value="Homing endonucleases"/>
    <property type="match status" value="2"/>
</dbReference>
<dbReference type="InterPro" id="IPR027434">
    <property type="entry name" value="Homing_endonucl"/>
</dbReference>
<dbReference type="EMBL" id="SWBM01000001">
    <property type="protein sequence ID" value="TKC19272.1"/>
    <property type="molecule type" value="Genomic_DNA"/>
</dbReference>
<dbReference type="Proteomes" id="UP000307756">
    <property type="component" value="Unassembled WGS sequence"/>
</dbReference>
<reference evidence="2 3" key="1">
    <citation type="journal article" date="2011" name="J. Microbiol.">
        <title>Bacillus kyonggiensis sp. nov., isolated from soil of a lettuce field.</title>
        <authorList>
            <person name="Dong K."/>
            <person name="Lee S."/>
        </authorList>
    </citation>
    <scope>NUCLEOTIDE SEQUENCE [LARGE SCALE GENOMIC DNA]</scope>
    <source>
        <strain evidence="2 3">NB22</strain>
    </source>
</reference>
<dbReference type="GO" id="GO:0004519">
    <property type="term" value="F:endonuclease activity"/>
    <property type="evidence" value="ECO:0007669"/>
    <property type="project" value="InterPro"/>
</dbReference>